<keyword evidence="2" id="KW-1185">Reference proteome</keyword>
<organism evidence="1 2">
    <name type="scientific">Paenisporosarcina cavernae</name>
    <dbReference type="NCBI Taxonomy" id="2320858"/>
    <lineage>
        <taxon>Bacteria</taxon>
        <taxon>Bacillati</taxon>
        <taxon>Bacillota</taxon>
        <taxon>Bacilli</taxon>
        <taxon>Bacillales</taxon>
        <taxon>Caryophanaceae</taxon>
        <taxon>Paenisporosarcina</taxon>
    </lineage>
</organism>
<evidence type="ECO:0000313" key="2">
    <source>
        <dbReference type="Proteomes" id="UP000265725"/>
    </source>
</evidence>
<evidence type="ECO:0000313" key="1">
    <source>
        <dbReference type="EMBL" id="AYC30147.1"/>
    </source>
</evidence>
<reference evidence="2" key="1">
    <citation type="submission" date="2018-09" db="EMBL/GenBank/DDBJ databases">
        <authorList>
            <person name="Zhu H."/>
        </authorList>
    </citation>
    <scope>NUCLEOTIDE SEQUENCE [LARGE SCALE GENOMIC DNA]</scope>
    <source>
        <strain evidence="2">K2R23-3</strain>
    </source>
</reference>
<sequence length="60" mass="6681">MIWIIVGIPVGLIVFGLIYDWKQKNGYQEIGRGQRNENADKAASEALSLASRNNFNNTGQ</sequence>
<dbReference type="KEGG" id="paek:D3873_09785"/>
<dbReference type="AlphaFoldDB" id="A0A385YW76"/>
<dbReference type="Proteomes" id="UP000265725">
    <property type="component" value="Chromosome"/>
</dbReference>
<accession>A0A385YW76</accession>
<dbReference type="EMBL" id="CP032418">
    <property type="protein sequence ID" value="AYC30147.1"/>
    <property type="molecule type" value="Genomic_DNA"/>
</dbReference>
<gene>
    <name evidence="1" type="ORF">D3873_09785</name>
</gene>
<dbReference type="RefSeq" id="WP_119883864.1">
    <property type="nucleotide sequence ID" value="NZ_CP032418.1"/>
</dbReference>
<protein>
    <submittedName>
        <fullName evidence="1">Uncharacterized protein</fullName>
    </submittedName>
</protein>
<proteinExistence type="predicted"/>
<name>A0A385YW76_9BACL</name>